<evidence type="ECO:0000256" key="3">
    <source>
        <dbReference type="ARBA" id="ARBA00022692"/>
    </source>
</evidence>
<feature type="transmembrane region" description="Helical" evidence="6">
    <location>
        <begin position="395"/>
        <end position="417"/>
    </location>
</feature>
<dbReference type="PANTHER" id="PTHR42948:SF1">
    <property type="entry name" value="TRANSPORTER"/>
    <property type="match status" value="1"/>
</dbReference>
<dbReference type="NCBIfam" id="NF037979">
    <property type="entry name" value="Na_transp"/>
    <property type="match status" value="1"/>
</dbReference>
<keyword evidence="8" id="KW-1185">Reference proteome</keyword>
<sequence>MKEKKGSFSGSIGFVLAAAGSAVGVGNIWRFPYLCAKDGGGLFLLIYLVLVLTFGFVLLTTDVAIGRKTKKNALNAFAAICPKWKFLGYLTFLVPVLIMTYYSVIGGWITKYFVEYLVSGDNVPAQDGYFTSFITSKAAPIVFMLLFLALTAAVVYGGVEKGIEKVSSFIMPVLVVLIVAIAIFSLTLSAEGEDGTVRTGMQGLAIYLLPDFHGLTVKRFLEILLDAMSQLFFSLSVSMGIMVTYGSYVKDDVDLNKTTSQIEIFDTGVAFLAGMMILPAVYVFLGKEGMASGPSLIFISLPKVFSAMRGAGRIVAIAFFLMMGFAALTSCVSVMETLVANCMEVFHQTRKKMCGLIGVYSLVTAVLICLGYNVLYFELPLPNGSTGQLLDVMDYISNSFLMPFISLLTSILIGWVIGPDWIVGEVEKNGECFTREKLYRFMIKYVVPVVMLILFLTSTGLWNRIA</sequence>
<dbReference type="InterPro" id="IPR047218">
    <property type="entry name" value="YocR/YhdH-like"/>
</dbReference>
<evidence type="ECO:0000256" key="1">
    <source>
        <dbReference type="ARBA" id="ARBA00004141"/>
    </source>
</evidence>
<feature type="transmembrane region" description="Helical" evidence="6">
    <location>
        <begin position="40"/>
        <end position="65"/>
    </location>
</feature>
<feature type="transmembrane region" description="Helical" evidence="6">
    <location>
        <begin position="129"/>
        <end position="157"/>
    </location>
</feature>
<proteinExistence type="predicted"/>
<comment type="caution">
    <text evidence="7">The sequence shown here is derived from an EMBL/GenBank/DDBJ whole genome shotgun (WGS) entry which is preliminary data.</text>
</comment>
<keyword evidence="5 6" id="KW-0472">Membrane</keyword>
<organism evidence="7 8">
    <name type="scientific">Gallintestinimicrobium propionicum</name>
    <dbReference type="NCBI Taxonomy" id="2981770"/>
    <lineage>
        <taxon>Bacteria</taxon>
        <taxon>Bacillati</taxon>
        <taxon>Bacillota</taxon>
        <taxon>Clostridia</taxon>
        <taxon>Lachnospirales</taxon>
        <taxon>Lachnospiraceae</taxon>
        <taxon>Gallintestinimicrobium</taxon>
    </lineage>
</organism>
<dbReference type="InterPro" id="IPR037272">
    <property type="entry name" value="SNS_sf"/>
</dbReference>
<feature type="transmembrane region" description="Helical" evidence="6">
    <location>
        <begin position="264"/>
        <end position="285"/>
    </location>
</feature>
<gene>
    <name evidence="7" type="ORF">LKD45_09770</name>
</gene>
<dbReference type="Pfam" id="PF00209">
    <property type="entry name" value="SNF"/>
    <property type="match status" value="2"/>
</dbReference>
<evidence type="ECO:0000256" key="5">
    <source>
        <dbReference type="ARBA" id="ARBA00023136"/>
    </source>
</evidence>
<dbReference type="PRINTS" id="PR00176">
    <property type="entry name" value="NANEUSMPORT"/>
</dbReference>
<accession>A0AAE3AXR9</accession>
<protein>
    <submittedName>
        <fullName evidence="7">Sodium-dependent transporter</fullName>
    </submittedName>
</protein>
<feature type="transmembrane region" description="Helical" evidence="6">
    <location>
        <begin position="356"/>
        <end position="375"/>
    </location>
</feature>
<evidence type="ECO:0000313" key="7">
    <source>
        <dbReference type="EMBL" id="MCC2167977.1"/>
    </source>
</evidence>
<keyword evidence="3 6" id="KW-0812">Transmembrane</keyword>
<dbReference type="CDD" id="cd10336">
    <property type="entry name" value="SLC6sbd_Tyt1-Like"/>
    <property type="match status" value="1"/>
</dbReference>
<comment type="subcellular location">
    <subcellularLocation>
        <location evidence="1">Membrane</location>
        <topology evidence="1">Multi-pass membrane protein</topology>
    </subcellularLocation>
</comment>
<dbReference type="EMBL" id="JAJEQF010000024">
    <property type="protein sequence ID" value="MCC2167977.1"/>
    <property type="molecule type" value="Genomic_DNA"/>
</dbReference>
<dbReference type="AlphaFoldDB" id="A0AAE3AXR9"/>
<evidence type="ECO:0000256" key="2">
    <source>
        <dbReference type="ARBA" id="ARBA00022448"/>
    </source>
</evidence>
<evidence type="ECO:0000256" key="6">
    <source>
        <dbReference type="SAM" id="Phobius"/>
    </source>
</evidence>
<name>A0AAE3AXR9_9FIRM</name>
<dbReference type="GO" id="GO:0016020">
    <property type="term" value="C:membrane"/>
    <property type="evidence" value="ECO:0007669"/>
    <property type="project" value="UniProtKB-SubCell"/>
</dbReference>
<dbReference type="PANTHER" id="PTHR42948">
    <property type="entry name" value="TRANSPORTER"/>
    <property type="match status" value="1"/>
</dbReference>
<feature type="transmembrane region" description="Helical" evidence="6">
    <location>
        <begin position="86"/>
        <end position="109"/>
    </location>
</feature>
<feature type="transmembrane region" description="Helical" evidence="6">
    <location>
        <begin position="314"/>
        <end position="335"/>
    </location>
</feature>
<evidence type="ECO:0000313" key="8">
    <source>
        <dbReference type="Proteomes" id="UP001199355"/>
    </source>
</evidence>
<dbReference type="RefSeq" id="WP_308728419.1">
    <property type="nucleotide sequence ID" value="NZ_JAJEQF010000024.1"/>
</dbReference>
<dbReference type="PROSITE" id="PS50267">
    <property type="entry name" value="NA_NEUROTRAN_SYMP_3"/>
    <property type="match status" value="1"/>
</dbReference>
<dbReference type="InterPro" id="IPR000175">
    <property type="entry name" value="Na/ntran_symport"/>
</dbReference>
<dbReference type="SUPFAM" id="SSF161070">
    <property type="entry name" value="SNF-like"/>
    <property type="match status" value="1"/>
</dbReference>
<feature type="transmembrane region" description="Helical" evidence="6">
    <location>
        <begin position="169"/>
        <end position="188"/>
    </location>
</feature>
<feature type="transmembrane region" description="Helical" evidence="6">
    <location>
        <begin position="223"/>
        <end position="243"/>
    </location>
</feature>
<dbReference type="Proteomes" id="UP001199355">
    <property type="component" value="Unassembled WGS sequence"/>
</dbReference>
<evidence type="ECO:0000256" key="4">
    <source>
        <dbReference type="ARBA" id="ARBA00022989"/>
    </source>
</evidence>
<keyword evidence="4 6" id="KW-1133">Transmembrane helix</keyword>
<reference evidence="7 8" key="1">
    <citation type="submission" date="2021-10" db="EMBL/GenBank/DDBJ databases">
        <title>Anaerobic single-cell dispensing facilitates the cultivation of human gut bacteria.</title>
        <authorList>
            <person name="Afrizal A."/>
        </authorList>
    </citation>
    <scope>NUCLEOTIDE SEQUENCE [LARGE SCALE GENOMIC DNA]</scope>
    <source>
        <strain evidence="7 8">CLA-AA-H244</strain>
    </source>
</reference>
<keyword evidence="2" id="KW-0813">Transport</keyword>
<feature type="transmembrane region" description="Helical" evidence="6">
    <location>
        <begin position="438"/>
        <end position="462"/>
    </location>
</feature>